<evidence type="ECO:0000313" key="3">
    <source>
        <dbReference type="Proteomes" id="UP000237441"/>
    </source>
</evidence>
<accession>A0A2S7Y9N6</accession>
<feature type="region of interest" description="Disordered" evidence="1">
    <location>
        <begin position="275"/>
        <end position="299"/>
    </location>
</feature>
<evidence type="ECO:0000313" key="2">
    <source>
        <dbReference type="EMBL" id="PQK12734.1"/>
    </source>
</evidence>
<feature type="compositionally biased region" description="Basic and acidic residues" evidence="1">
    <location>
        <begin position="275"/>
        <end position="288"/>
    </location>
</feature>
<dbReference type="Proteomes" id="UP000237441">
    <property type="component" value="Unassembled WGS sequence"/>
</dbReference>
<organism evidence="2 3">
    <name type="scientific">Beauveria bassiana</name>
    <name type="common">White muscardine disease fungus</name>
    <name type="synonym">Tritirachium shiotae</name>
    <dbReference type="NCBI Taxonomy" id="176275"/>
    <lineage>
        <taxon>Eukaryota</taxon>
        <taxon>Fungi</taxon>
        <taxon>Dikarya</taxon>
        <taxon>Ascomycota</taxon>
        <taxon>Pezizomycotina</taxon>
        <taxon>Sordariomycetes</taxon>
        <taxon>Hypocreomycetidae</taxon>
        <taxon>Hypocreales</taxon>
        <taxon>Cordycipitaceae</taxon>
        <taxon>Beauveria</taxon>
    </lineage>
</organism>
<name>A0A2S7Y9N6_BEABA</name>
<proteinExistence type="predicted"/>
<protein>
    <submittedName>
        <fullName evidence="2">Uncharacterized protein</fullName>
    </submittedName>
</protein>
<evidence type="ECO:0000256" key="1">
    <source>
        <dbReference type="SAM" id="MobiDB-lite"/>
    </source>
</evidence>
<sequence>MGASRLHFWEESMHLIYHYMTHFAKDRLRLQNHRIKAPCARQISTSRMQRISVEDWVRLYYLWAQPLLPAGRLINDHTLGHSDAPMQTSDLSMDLQRDYEWLMATRLTSDAMIDGQPRKTQLQFAPLVGLDQLTFEGVGAMDLRTDQFDFRTEHDASGYLSTGDKHRLQNRKGLLLGDHPAFPGTPGMISSNDGPEINLNSMVHSDRWLTSSSPINAGIDAQSSLALRCSHPSCNSKALFKRQCDLDKHHRLHFRKHFCRVPGCRRADSESPLRFATRKDRDRHERLHNPSIRALSETT</sequence>
<dbReference type="AlphaFoldDB" id="A0A2S7Y9N6"/>
<dbReference type="OrthoDB" id="654211at2759"/>
<dbReference type="EMBL" id="JRHA01000003">
    <property type="protein sequence ID" value="PQK12734.1"/>
    <property type="molecule type" value="Genomic_DNA"/>
</dbReference>
<reference evidence="2 3" key="1">
    <citation type="submission" date="2016-07" db="EMBL/GenBank/DDBJ databases">
        <title>Comparative genomics of the entomopathogenic fungus Beauveria bassiana.</title>
        <authorList>
            <person name="Valero Jimenez C.A."/>
            <person name="Zwaan B.J."/>
            <person name="Van Kan J.A."/>
            <person name="Takken W."/>
            <person name="Debets A.J."/>
            <person name="Schoustra S.E."/>
            <person name="Koenraadt C.J."/>
        </authorList>
    </citation>
    <scope>NUCLEOTIDE SEQUENCE [LARGE SCALE GENOMIC DNA]</scope>
    <source>
        <strain evidence="2 3">ARSEF 8028</strain>
    </source>
</reference>
<gene>
    <name evidence="2" type="ORF">BB8028_0003g13490</name>
</gene>
<comment type="caution">
    <text evidence="2">The sequence shown here is derived from an EMBL/GenBank/DDBJ whole genome shotgun (WGS) entry which is preliminary data.</text>
</comment>